<accession>A0A914CV46</accession>
<proteinExistence type="predicted"/>
<name>A0A914CV46_9BILA</name>
<evidence type="ECO:0000259" key="2">
    <source>
        <dbReference type="Pfam" id="PF01682"/>
    </source>
</evidence>
<dbReference type="AlphaFoldDB" id="A0A914CV46"/>
<keyword evidence="3" id="KW-1185">Reference proteome</keyword>
<reference evidence="4" key="1">
    <citation type="submission" date="2022-11" db="UniProtKB">
        <authorList>
            <consortium name="WormBaseParasite"/>
        </authorList>
    </citation>
    <scope>IDENTIFICATION</scope>
</reference>
<dbReference type="InterPro" id="IPR002602">
    <property type="entry name" value="DB"/>
</dbReference>
<keyword evidence="1" id="KW-0732">Signal</keyword>
<dbReference type="WBParaSite" id="ACRNAN_scaffold15087.g7812.t1">
    <property type="protein sequence ID" value="ACRNAN_scaffold15087.g7812.t1"/>
    <property type="gene ID" value="ACRNAN_scaffold15087.g7812"/>
</dbReference>
<evidence type="ECO:0000313" key="4">
    <source>
        <dbReference type="WBParaSite" id="ACRNAN_scaffold15087.g7812.t1"/>
    </source>
</evidence>
<feature type="domain" description="Domain of unknown function DB" evidence="2">
    <location>
        <begin position="33"/>
        <end position="133"/>
    </location>
</feature>
<dbReference type="Proteomes" id="UP000887540">
    <property type="component" value="Unplaced"/>
</dbReference>
<sequence length="137" mass="15621">MLASFSILFFSLLCFVNQCQASTRAQQENFRQCCVKSGMKETVANKVCIFPPVPSKRLNAEEKLEVAVFLNAFIECATEKEDHRKCCKEHGIVGKYALCQIFCNGAPHHPDYEADLKYLICERKVPLSRINKCNRNL</sequence>
<feature type="signal peptide" evidence="1">
    <location>
        <begin position="1"/>
        <end position="21"/>
    </location>
</feature>
<organism evidence="3 4">
    <name type="scientific">Acrobeloides nanus</name>
    <dbReference type="NCBI Taxonomy" id="290746"/>
    <lineage>
        <taxon>Eukaryota</taxon>
        <taxon>Metazoa</taxon>
        <taxon>Ecdysozoa</taxon>
        <taxon>Nematoda</taxon>
        <taxon>Chromadorea</taxon>
        <taxon>Rhabditida</taxon>
        <taxon>Tylenchina</taxon>
        <taxon>Cephalobomorpha</taxon>
        <taxon>Cephaloboidea</taxon>
        <taxon>Cephalobidae</taxon>
        <taxon>Acrobeloides</taxon>
    </lineage>
</organism>
<feature type="chain" id="PRO_5037265229" description="Domain of unknown function DB domain-containing protein" evidence="1">
    <location>
        <begin position="22"/>
        <end position="137"/>
    </location>
</feature>
<evidence type="ECO:0000256" key="1">
    <source>
        <dbReference type="SAM" id="SignalP"/>
    </source>
</evidence>
<protein>
    <recommendedName>
        <fullName evidence="2">Domain of unknown function DB domain-containing protein</fullName>
    </recommendedName>
</protein>
<dbReference type="Pfam" id="PF01682">
    <property type="entry name" value="DB"/>
    <property type="match status" value="1"/>
</dbReference>
<evidence type="ECO:0000313" key="3">
    <source>
        <dbReference type="Proteomes" id="UP000887540"/>
    </source>
</evidence>